<reference evidence="4 5" key="1">
    <citation type="journal article" date="2013" name="Nat. Commun.">
        <title>Genome sequence and functional genomic analysis of the oil-degrading bacterium Oleispira antarctica.</title>
        <authorList>
            <person name="Kube M."/>
            <person name="Chernikova T.N."/>
            <person name="Al-Ramahi Y."/>
            <person name="Beloqui A."/>
            <person name="Lopez-Cortez N."/>
            <person name="Guazzaroni M.E."/>
            <person name="Heipieper H.J."/>
            <person name="Klages S."/>
            <person name="Kotsyurbenko O.R."/>
            <person name="Langer I."/>
            <person name="Nechitaylo T.Y."/>
            <person name="Lunsdorf H."/>
            <person name="Fernandez M."/>
            <person name="Juarez S."/>
            <person name="Ciordia S."/>
            <person name="Singer A."/>
            <person name="Kagan O."/>
            <person name="Egorova O."/>
            <person name="Petit P.A."/>
            <person name="Stogios P."/>
            <person name="Kim Y."/>
            <person name="Tchigvintsev A."/>
            <person name="Flick R."/>
            <person name="Denaro R."/>
            <person name="Genovese M."/>
            <person name="Albar J.P."/>
            <person name="Reva O.N."/>
            <person name="Martinez-Gomariz M."/>
            <person name="Tran H."/>
            <person name="Ferrer M."/>
            <person name="Savchenko A."/>
            <person name="Yakunin A.F."/>
            <person name="Yakimov M.M."/>
            <person name="Golyshina O.V."/>
            <person name="Reinhardt R."/>
            <person name="Golyshin P.N."/>
        </authorList>
    </citation>
    <scope>NUCLEOTIDE SEQUENCE [LARGE SCALE GENOMIC DNA]</scope>
</reference>
<name>R4YPV2_OLEAN</name>
<dbReference type="KEGG" id="oai:OLEAN_C29310"/>
<dbReference type="Pfam" id="PF19295">
    <property type="entry name" value="SufBD_N"/>
    <property type="match status" value="1"/>
</dbReference>
<organism evidence="4 5">
    <name type="scientific">Oleispira antarctica RB-8</name>
    <dbReference type="NCBI Taxonomy" id="698738"/>
    <lineage>
        <taxon>Bacteria</taxon>
        <taxon>Pseudomonadati</taxon>
        <taxon>Pseudomonadota</taxon>
        <taxon>Gammaproteobacteria</taxon>
        <taxon>Oceanospirillales</taxon>
        <taxon>Oceanospirillaceae</taxon>
        <taxon>Oleispira</taxon>
    </lineage>
</organism>
<gene>
    <name evidence="4" type="primary">sufD</name>
    <name evidence="4" type="ORF">OLEAN_C29310</name>
</gene>
<dbReference type="NCBIfam" id="TIGR01981">
    <property type="entry name" value="sufD"/>
    <property type="match status" value="1"/>
</dbReference>
<dbReference type="Pfam" id="PF01458">
    <property type="entry name" value="SUFBD_core"/>
    <property type="match status" value="1"/>
</dbReference>
<feature type="domain" description="SUF system FeS cluster assembly SufBD core" evidence="2">
    <location>
        <begin position="176"/>
        <end position="403"/>
    </location>
</feature>
<dbReference type="PANTHER" id="PTHR43575">
    <property type="entry name" value="PROTEIN ABCI7, CHLOROPLASTIC"/>
    <property type="match status" value="1"/>
</dbReference>
<dbReference type="STRING" id="698738.OLEAN_C29310"/>
<evidence type="ECO:0000313" key="4">
    <source>
        <dbReference type="EMBL" id="CCK77107.1"/>
    </source>
</evidence>
<proteinExistence type="inferred from homology"/>
<dbReference type="OrthoDB" id="9768262at2"/>
<dbReference type="HOGENOM" id="CLU_026231_5_2_6"/>
<evidence type="ECO:0000259" key="2">
    <source>
        <dbReference type="Pfam" id="PF01458"/>
    </source>
</evidence>
<dbReference type="PANTHER" id="PTHR43575:SF1">
    <property type="entry name" value="PROTEIN ABCI7, CHLOROPLASTIC"/>
    <property type="match status" value="1"/>
</dbReference>
<accession>R4YPV2</accession>
<feature type="domain" description="SUF system FeS cluster assembly SufBD N-terminal" evidence="3">
    <location>
        <begin position="21"/>
        <end position="165"/>
    </location>
</feature>
<dbReference type="AlphaFoldDB" id="R4YPV2"/>
<dbReference type="InterPro" id="IPR045595">
    <property type="entry name" value="SufBD_N"/>
</dbReference>
<dbReference type="InterPro" id="IPR037284">
    <property type="entry name" value="SUF_FeS_clus_asmbl_SufBD_sf"/>
</dbReference>
<sequence>MTDFHNGLLAVANTKSNAENELFAALNKSGSESFLQQEIPTRKTEAWKFTSLYNFTSNEEGYGRLAETHNAAGLDGITTIPALNAQRLVFVNGQYSEELSSNESVNNVVRFSQANEAQQAIIADNLGTAIEQEKHLFAALNNATTTDGVLVHVGKNEQLKTNIQITHITTAQAKPFTVPVRLLIVLETGAQATVVEHFASNNDEQNCFVNAITEAKVGANAHLNHYRLQLMQEGSIQIGGVHVDLDRDANYDSFQLGLGAKIVRNDINVNHNVGGSHCELVGVYLPQNKQLIDFHSNIEHKIANCTTNEVFRGIMADKSKAVFNGRIHIHPDAQKTLAQLSNKNLLLSNDTTINTKPELEIYADDVRCAHGATIAQLDEQARFYLRSRGISAAEADVMLSFGFINELLENLKLDAVRDLIRPILAKRFGRDEELMKHLG</sequence>
<dbReference type="InterPro" id="IPR000825">
    <property type="entry name" value="SUF_FeS_clus_asmbl_SufBD_core"/>
</dbReference>
<dbReference type="EMBL" id="FO203512">
    <property type="protein sequence ID" value="CCK77107.1"/>
    <property type="molecule type" value="Genomic_DNA"/>
</dbReference>
<dbReference type="InterPro" id="IPR055346">
    <property type="entry name" value="Fe-S_cluster_assembly_SufBD"/>
</dbReference>
<protein>
    <submittedName>
        <fullName evidence="4">FeS assembly protein SufD</fullName>
    </submittedName>
</protein>
<keyword evidence="5" id="KW-1185">Reference proteome</keyword>
<dbReference type="GO" id="GO:0016226">
    <property type="term" value="P:iron-sulfur cluster assembly"/>
    <property type="evidence" value="ECO:0007669"/>
    <property type="project" value="InterPro"/>
</dbReference>
<dbReference type="SUPFAM" id="SSF101960">
    <property type="entry name" value="Stabilizer of iron transporter SufD"/>
    <property type="match status" value="1"/>
</dbReference>
<dbReference type="InterPro" id="IPR011542">
    <property type="entry name" value="SUF_FeS_clus_asmbl_SufD"/>
</dbReference>
<evidence type="ECO:0000313" key="5">
    <source>
        <dbReference type="Proteomes" id="UP000032749"/>
    </source>
</evidence>
<dbReference type="PATRIC" id="fig|698738.3.peg.3045"/>
<evidence type="ECO:0000256" key="1">
    <source>
        <dbReference type="ARBA" id="ARBA00043967"/>
    </source>
</evidence>
<dbReference type="Proteomes" id="UP000032749">
    <property type="component" value="Chromosome"/>
</dbReference>
<comment type="similarity">
    <text evidence="1">Belongs to the iron-sulfur cluster assembly SufBD family.</text>
</comment>
<evidence type="ECO:0000259" key="3">
    <source>
        <dbReference type="Pfam" id="PF19295"/>
    </source>
</evidence>